<organism evidence="1 2">
    <name type="scientific">Alkaliphilus oremlandii (strain OhILAs)</name>
    <name type="common">Clostridium oremlandii (strain OhILAs)</name>
    <dbReference type="NCBI Taxonomy" id="350688"/>
    <lineage>
        <taxon>Bacteria</taxon>
        <taxon>Bacillati</taxon>
        <taxon>Bacillota</taxon>
        <taxon>Clostridia</taxon>
        <taxon>Peptostreptococcales</taxon>
        <taxon>Natronincolaceae</taxon>
        <taxon>Alkaliphilus</taxon>
    </lineage>
</organism>
<proteinExistence type="predicted"/>
<protein>
    <submittedName>
        <fullName evidence="1">Uncharacterized protein</fullName>
    </submittedName>
</protein>
<reference evidence="2" key="1">
    <citation type="submission" date="2007-10" db="EMBL/GenBank/DDBJ databases">
        <title>Complete genome of Alkaliphilus oremlandii OhILAs.</title>
        <authorList>
            <person name="Copeland A."/>
            <person name="Lucas S."/>
            <person name="Lapidus A."/>
            <person name="Barry K."/>
            <person name="Detter J.C."/>
            <person name="Glavina del Rio T."/>
            <person name="Hammon N."/>
            <person name="Israni S."/>
            <person name="Dalin E."/>
            <person name="Tice H."/>
            <person name="Pitluck S."/>
            <person name="Chain P."/>
            <person name="Malfatti S."/>
            <person name="Shin M."/>
            <person name="Vergez L."/>
            <person name="Schmutz J."/>
            <person name="Larimer F."/>
            <person name="Land M."/>
            <person name="Hauser L."/>
            <person name="Kyrpides N."/>
            <person name="Mikhailova N."/>
            <person name="Stolz J.F."/>
            <person name="Dawson A."/>
            <person name="Fisher E."/>
            <person name="Crable B."/>
            <person name="Perera E."/>
            <person name="Lisak J."/>
            <person name="Ranganathan M."/>
            <person name="Basu P."/>
            <person name="Richardson P."/>
        </authorList>
    </citation>
    <scope>NUCLEOTIDE SEQUENCE [LARGE SCALE GENOMIC DNA]</scope>
    <source>
        <strain evidence="2">OhILAs</strain>
    </source>
</reference>
<gene>
    <name evidence="1" type="ordered locus">Clos_2670</name>
</gene>
<dbReference type="EMBL" id="CP000853">
    <property type="protein sequence ID" value="ABW20201.1"/>
    <property type="molecule type" value="Genomic_DNA"/>
</dbReference>
<accession>A8MK69</accession>
<dbReference type="STRING" id="350688.Clos_2670"/>
<evidence type="ECO:0000313" key="1">
    <source>
        <dbReference type="EMBL" id="ABW20201.1"/>
    </source>
</evidence>
<keyword evidence="2" id="KW-1185">Reference proteome</keyword>
<dbReference type="HOGENOM" id="CLU_2353670_0_0_9"/>
<dbReference type="AlphaFoldDB" id="A8MK69"/>
<evidence type="ECO:0000313" key="2">
    <source>
        <dbReference type="Proteomes" id="UP000000269"/>
    </source>
</evidence>
<dbReference type="KEGG" id="aoe:Clos_2670"/>
<name>A8MK69_ALKOO</name>
<dbReference type="Proteomes" id="UP000000269">
    <property type="component" value="Chromosome"/>
</dbReference>
<sequence length="96" mass="11511">MLYLFSYEFNIEVLENITKIGDSTMLLEEMVFWTEEETMSNTGCICENFIENVLEYIFSEKVSELDMNELYSKSSQKMEEPYSYSYKYIYCNDETD</sequence>